<evidence type="ECO:0000256" key="14">
    <source>
        <dbReference type="ARBA" id="ARBA00023002"/>
    </source>
</evidence>
<dbReference type="Proteomes" id="UP001163882">
    <property type="component" value="Chromosome"/>
</dbReference>
<dbReference type="InterPro" id="IPR003170">
    <property type="entry name" value="MurB"/>
</dbReference>
<evidence type="ECO:0000313" key="21">
    <source>
        <dbReference type="EMBL" id="UYQ71157.1"/>
    </source>
</evidence>
<evidence type="ECO:0000256" key="11">
    <source>
        <dbReference type="ARBA" id="ARBA00022857"/>
    </source>
</evidence>
<feature type="active site" evidence="19">
    <location>
        <position position="327"/>
    </location>
</feature>
<proteinExistence type="inferred from homology"/>
<comment type="catalytic activity">
    <reaction evidence="18 19">
        <text>UDP-N-acetyl-alpha-D-muramate + NADP(+) = UDP-N-acetyl-3-O-(1-carboxyvinyl)-alpha-D-glucosamine + NADPH + H(+)</text>
        <dbReference type="Rhea" id="RHEA:12248"/>
        <dbReference type="ChEBI" id="CHEBI:15378"/>
        <dbReference type="ChEBI" id="CHEBI:57783"/>
        <dbReference type="ChEBI" id="CHEBI:58349"/>
        <dbReference type="ChEBI" id="CHEBI:68483"/>
        <dbReference type="ChEBI" id="CHEBI:70757"/>
        <dbReference type="EC" id="1.3.1.98"/>
    </reaction>
</comment>
<evidence type="ECO:0000256" key="19">
    <source>
        <dbReference type="HAMAP-Rule" id="MF_00037"/>
    </source>
</evidence>
<keyword evidence="8 19" id="KW-0132">Cell division</keyword>
<evidence type="ECO:0000313" key="22">
    <source>
        <dbReference type="Proteomes" id="UP001163882"/>
    </source>
</evidence>
<feature type="active site" evidence="19">
    <location>
        <position position="164"/>
    </location>
</feature>
<evidence type="ECO:0000256" key="4">
    <source>
        <dbReference type="ARBA" id="ARBA00004752"/>
    </source>
</evidence>
<evidence type="ECO:0000256" key="16">
    <source>
        <dbReference type="ARBA" id="ARBA00023316"/>
    </source>
</evidence>
<dbReference type="PANTHER" id="PTHR21071:SF4">
    <property type="entry name" value="UDP-N-ACETYLENOLPYRUVOYLGLUCOSAMINE REDUCTASE"/>
    <property type="match status" value="1"/>
</dbReference>
<dbReference type="InterPro" id="IPR016169">
    <property type="entry name" value="FAD-bd_PCMH_sub2"/>
</dbReference>
<comment type="pathway">
    <text evidence="4 19">Cell wall biogenesis; peptidoglycan biosynthesis.</text>
</comment>
<keyword evidence="13 19" id="KW-0573">Peptidoglycan synthesis</keyword>
<dbReference type="Gene3D" id="3.30.465.10">
    <property type="match status" value="1"/>
</dbReference>
<evidence type="ECO:0000256" key="1">
    <source>
        <dbReference type="ARBA" id="ARBA00001974"/>
    </source>
</evidence>
<dbReference type="EC" id="1.3.1.98" evidence="5 19"/>
<feature type="domain" description="FAD-binding PCMH-type" evidence="20">
    <location>
        <begin position="15"/>
        <end position="187"/>
    </location>
</feature>
<evidence type="ECO:0000256" key="10">
    <source>
        <dbReference type="ARBA" id="ARBA00022827"/>
    </source>
</evidence>
<evidence type="ECO:0000256" key="13">
    <source>
        <dbReference type="ARBA" id="ARBA00022984"/>
    </source>
</evidence>
<dbReference type="InterPro" id="IPR011601">
    <property type="entry name" value="MurB_C"/>
</dbReference>
<dbReference type="GO" id="GO:0008762">
    <property type="term" value="F:UDP-N-acetylmuramate dehydrogenase activity"/>
    <property type="evidence" value="ECO:0007669"/>
    <property type="project" value="UniProtKB-EC"/>
</dbReference>
<comment type="subcellular location">
    <subcellularLocation>
        <location evidence="3 19">Cytoplasm</location>
    </subcellularLocation>
</comment>
<evidence type="ECO:0000256" key="2">
    <source>
        <dbReference type="ARBA" id="ARBA00003921"/>
    </source>
</evidence>
<keyword evidence="22" id="KW-1185">Reference proteome</keyword>
<evidence type="ECO:0000259" key="20">
    <source>
        <dbReference type="PROSITE" id="PS51387"/>
    </source>
</evidence>
<dbReference type="InterPro" id="IPR006094">
    <property type="entry name" value="Oxid_FAD_bind_N"/>
</dbReference>
<evidence type="ECO:0000256" key="17">
    <source>
        <dbReference type="ARBA" id="ARBA00031026"/>
    </source>
</evidence>
<dbReference type="InterPro" id="IPR036635">
    <property type="entry name" value="MurB_C_sf"/>
</dbReference>
<dbReference type="InterPro" id="IPR016167">
    <property type="entry name" value="FAD-bd_PCMH_sub1"/>
</dbReference>
<dbReference type="SUPFAM" id="SSF56176">
    <property type="entry name" value="FAD-binding/transporter-associated domain-like"/>
    <property type="match status" value="1"/>
</dbReference>
<organism evidence="21 22">
    <name type="scientific">Pelagibacterium flavum</name>
    <dbReference type="NCBI Taxonomy" id="2984530"/>
    <lineage>
        <taxon>Bacteria</taxon>
        <taxon>Pseudomonadati</taxon>
        <taxon>Pseudomonadota</taxon>
        <taxon>Alphaproteobacteria</taxon>
        <taxon>Hyphomicrobiales</taxon>
        <taxon>Devosiaceae</taxon>
        <taxon>Pelagibacterium</taxon>
    </lineage>
</organism>
<dbReference type="PROSITE" id="PS51387">
    <property type="entry name" value="FAD_PCMH"/>
    <property type="match status" value="1"/>
</dbReference>
<evidence type="ECO:0000256" key="8">
    <source>
        <dbReference type="ARBA" id="ARBA00022618"/>
    </source>
</evidence>
<dbReference type="EMBL" id="CP107716">
    <property type="protein sequence ID" value="UYQ71157.1"/>
    <property type="molecule type" value="Genomic_DNA"/>
</dbReference>
<evidence type="ECO:0000256" key="18">
    <source>
        <dbReference type="ARBA" id="ARBA00048914"/>
    </source>
</evidence>
<reference evidence="21" key="1">
    <citation type="submission" date="2022-10" db="EMBL/GenBank/DDBJ databases">
        <title>YIM 151497 complete genome.</title>
        <authorList>
            <person name="Chen X."/>
        </authorList>
    </citation>
    <scope>NUCLEOTIDE SEQUENCE</scope>
    <source>
        <strain evidence="21">YIM 151497</strain>
    </source>
</reference>
<gene>
    <name evidence="19 21" type="primary">murB</name>
    <name evidence="21" type="ORF">OF122_14015</name>
</gene>
<dbReference type="NCBIfam" id="TIGR00179">
    <property type="entry name" value="murB"/>
    <property type="match status" value="1"/>
</dbReference>
<name>A0ABY6INX1_9HYPH</name>
<feature type="active site" description="Proton donor" evidence="19">
    <location>
        <position position="231"/>
    </location>
</feature>
<comment type="function">
    <text evidence="2 19">Cell wall formation.</text>
</comment>
<evidence type="ECO:0000256" key="5">
    <source>
        <dbReference type="ARBA" id="ARBA00012518"/>
    </source>
</evidence>
<evidence type="ECO:0000256" key="15">
    <source>
        <dbReference type="ARBA" id="ARBA00023306"/>
    </source>
</evidence>
<accession>A0ABY6INX1</accession>
<dbReference type="Pfam" id="PF02873">
    <property type="entry name" value="MurB_C"/>
    <property type="match status" value="1"/>
</dbReference>
<dbReference type="PANTHER" id="PTHR21071">
    <property type="entry name" value="UDP-N-ACETYLENOLPYRUVOYLGLUCOSAMINE REDUCTASE"/>
    <property type="match status" value="1"/>
</dbReference>
<keyword evidence="7 19" id="KW-0963">Cytoplasm</keyword>
<dbReference type="NCBIfam" id="NF000755">
    <property type="entry name" value="PRK00046.1"/>
    <property type="match status" value="1"/>
</dbReference>
<keyword evidence="14 19" id="KW-0560">Oxidoreductase</keyword>
<keyword evidence="10 19" id="KW-0274">FAD</keyword>
<dbReference type="InterPro" id="IPR016166">
    <property type="entry name" value="FAD-bd_PCMH"/>
</dbReference>
<keyword evidence="11 19" id="KW-0521">NADP</keyword>
<dbReference type="HAMAP" id="MF_00037">
    <property type="entry name" value="MurB"/>
    <property type="match status" value="1"/>
</dbReference>
<keyword evidence="12 19" id="KW-0133">Cell shape</keyword>
<evidence type="ECO:0000256" key="12">
    <source>
        <dbReference type="ARBA" id="ARBA00022960"/>
    </source>
</evidence>
<dbReference type="SUPFAM" id="SSF56194">
    <property type="entry name" value="Uridine diphospho-N-Acetylenolpyruvylglucosamine reductase, MurB, C-terminal domain"/>
    <property type="match status" value="1"/>
</dbReference>
<dbReference type="Gene3D" id="3.30.43.10">
    <property type="entry name" value="Uridine Diphospho-n-acetylenolpyruvylglucosamine Reductase, domain 2"/>
    <property type="match status" value="1"/>
</dbReference>
<dbReference type="InterPro" id="IPR036318">
    <property type="entry name" value="FAD-bd_PCMH-like_sf"/>
</dbReference>
<evidence type="ECO:0000256" key="3">
    <source>
        <dbReference type="ARBA" id="ARBA00004496"/>
    </source>
</evidence>
<comment type="cofactor">
    <cofactor evidence="1 19">
        <name>FAD</name>
        <dbReference type="ChEBI" id="CHEBI:57692"/>
    </cofactor>
</comment>
<keyword evidence="9 19" id="KW-0285">Flavoprotein</keyword>
<keyword evidence="15 19" id="KW-0131">Cell cycle</keyword>
<sequence length="331" mass="36300">MLPISHFELSMHNTFGLTSYARLGAVAYSRADVIDAVRHARGNELALHVLGEGSNVVLSERIEAFVLLMRIGGCEITDRTRVADFVTVGAGVSWHGLVEWTLTQNMPGLENLAGIPGSVGAGPVQNIGAYGVELAEFFESLVALDTATLEFCEFDGPACRFDYRDSIFKREPGRFIIVEVTLRLPREWQPRVGYSGLEGLEQGTPDQIKDAVVSLRERKLPDWRQIGNAGSFFHNPVVAQTHALRLQNHFPTIPVHPTPDGRVKLSAGWLIEQCGLKGMRRGGAGISADHGLVLINHGGARQQDVALLAEYVRKCVNEKFSVDLVQEPRAL</sequence>
<evidence type="ECO:0000256" key="7">
    <source>
        <dbReference type="ARBA" id="ARBA00022490"/>
    </source>
</evidence>
<keyword evidence="16 19" id="KW-0961">Cell wall biogenesis/degradation</keyword>
<comment type="similarity">
    <text evidence="19">Belongs to the MurB family.</text>
</comment>
<evidence type="ECO:0000256" key="6">
    <source>
        <dbReference type="ARBA" id="ARBA00015188"/>
    </source>
</evidence>
<dbReference type="Gene3D" id="3.90.78.10">
    <property type="entry name" value="UDP-N-acetylenolpyruvoylglucosamine reductase, C-terminal domain"/>
    <property type="match status" value="1"/>
</dbReference>
<evidence type="ECO:0000256" key="9">
    <source>
        <dbReference type="ARBA" id="ARBA00022630"/>
    </source>
</evidence>
<protein>
    <recommendedName>
        <fullName evidence="6 19">UDP-N-acetylenolpyruvoylglucosamine reductase</fullName>
        <ecNumber evidence="5 19">1.3.1.98</ecNumber>
    </recommendedName>
    <alternativeName>
        <fullName evidence="17 19">UDP-N-acetylmuramate dehydrogenase</fullName>
    </alternativeName>
</protein>
<dbReference type="Pfam" id="PF01565">
    <property type="entry name" value="FAD_binding_4"/>
    <property type="match status" value="1"/>
</dbReference>